<feature type="compositionally biased region" description="Basic and acidic residues" evidence="1">
    <location>
        <begin position="80"/>
        <end position="99"/>
    </location>
</feature>
<dbReference type="RefSeq" id="WP_315853750.1">
    <property type="nucleotide sequence ID" value="NZ_SJPV01000013.1"/>
</dbReference>
<dbReference type="Gene3D" id="3.30.1120.10">
    <property type="match status" value="1"/>
</dbReference>
<accession>A0A5C6D5X4</accession>
<dbReference type="EMBL" id="SJPV01000013">
    <property type="protein sequence ID" value="TWU32238.1"/>
    <property type="molecule type" value="Genomic_DNA"/>
</dbReference>
<gene>
    <name evidence="2" type="ORF">Poly41_57230</name>
</gene>
<evidence type="ECO:0008006" key="4">
    <source>
        <dbReference type="Google" id="ProtNLM"/>
    </source>
</evidence>
<evidence type="ECO:0000256" key="1">
    <source>
        <dbReference type="SAM" id="MobiDB-lite"/>
    </source>
</evidence>
<evidence type="ECO:0000313" key="3">
    <source>
        <dbReference type="Proteomes" id="UP000319143"/>
    </source>
</evidence>
<feature type="region of interest" description="Disordered" evidence="1">
    <location>
        <begin position="80"/>
        <end position="107"/>
    </location>
</feature>
<dbReference type="AlphaFoldDB" id="A0A5C6D5X4"/>
<dbReference type="SUPFAM" id="SSF53649">
    <property type="entry name" value="Alkaline phosphatase-like"/>
    <property type="match status" value="1"/>
</dbReference>
<sequence length="107" mass="12522" precursor="true">MDSALRRSETEGYTVNQQVGRLTKKLREKGLLENTIVYYERSPPIDELYDMEADPGERHNLYESHPEVFQRLLALLESDVNRGRSTEGPDQKNDVERINTRRGMNKR</sequence>
<evidence type="ECO:0000313" key="2">
    <source>
        <dbReference type="EMBL" id="TWU32238.1"/>
    </source>
</evidence>
<organism evidence="2 3">
    <name type="scientific">Novipirellula artificiosorum</name>
    <dbReference type="NCBI Taxonomy" id="2528016"/>
    <lineage>
        <taxon>Bacteria</taxon>
        <taxon>Pseudomonadati</taxon>
        <taxon>Planctomycetota</taxon>
        <taxon>Planctomycetia</taxon>
        <taxon>Pirellulales</taxon>
        <taxon>Pirellulaceae</taxon>
        <taxon>Novipirellula</taxon>
    </lineage>
</organism>
<keyword evidence="3" id="KW-1185">Reference proteome</keyword>
<reference evidence="2 3" key="1">
    <citation type="submission" date="2019-02" db="EMBL/GenBank/DDBJ databases">
        <title>Deep-cultivation of Planctomycetes and their phenomic and genomic characterization uncovers novel biology.</title>
        <authorList>
            <person name="Wiegand S."/>
            <person name="Jogler M."/>
            <person name="Boedeker C."/>
            <person name="Pinto D."/>
            <person name="Vollmers J."/>
            <person name="Rivas-Marin E."/>
            <person name="Kohn T."/>
            <person name="Peeters S.H."/>
            <person name="Heuer A."/>
            <person name="Rast P."/>
            <person name="Oberbeckmann S."/>
            <person name="Bunk B."/>
            <person name="Jeske O."/>
            <person name="Meyerdierks A."/>
            <person name="Storesund J.E."/>
            <person name="Kallscheuer N."/>
            <person name="Luecker S."/>
            <person name="Lage O.M."/>
            <person name="Pohl T."/>
            <person name="Merkel B.J."/>
            <person name="Hornburger P."/>
            <person name="Mueller R.-W."/>
            <person name="Bruemmer F."/>
            <person name="Labrenz M."/>
            <person name="Spormann A.M."/>
            <person name="Op Den Camp H."/>
            <person name="Overmann J."/>
            <person name="Amann R."/>
            <person name="Jetten M.S.M."/>
            <person name="Mascher T."/>
            <person name="Medema M.H."/>
            <person name="Devos D.P."/>
            <person name="Kaster A.-K."/>
            <person name="Ovreas L."/>
            <person name="Rohde M."/>
            <person name="Galperin M.Y."/>
            <person name="Jogler C."/>
        </authorList>
    </citation>
    <scope>NUCLEOTIDE SEQUENCE [LARGE SCALE GENOMIC DNA]</scope>
    <source>
        <strain evidence="2 3">Poly41</strain>
    </source>
</reference>
<name>A0A5C6D5X4_9BACT</name>
<dbReference type="Proteomes" id="UP000319143">
    <property type="component" value="Unassembled WGS sequence"/>
</dbReference>
<dbReference type="InterPro" id="IPR017850">
    <property type="entry name" value="Alkaline_phosphatase_core_sf"/>
</dbReference>
<proteinExistence type="predicted"/>
<protein>
    <recommendedName>
        <fullName evidence="4">Arylsulfatase</fullName>
    </recommendedName>
</protein>
<comment type="caution">
    <text evidence="2">The sequence shown here is derived from an EMBL/GenBank/DDBJ whole genome shotgun (WGS) entry which is preliminary data.</text>
</comment>